<gene>
    <name evidence="2" type="ORF">EV356DRAFT_499928</name>
</gene>
<protein>
    <submittedName>
        <fullName evidence="2">Uncharacterized protein</fullName>
    </submittedName>
</protein>
<dbReference type="EMBL" id="ML991772">
    <property type="protein sequence ID" value="KAF2239717.1"/>
    <property type="molecule type" value="Genomic_DNA"/>
</dbReference>
<proteinExistence type="predicted"/>
<dbReference type="Proteomes" id="UP000800092">
    <property type="component" value="Unassembled WGS sequence"/>
</dbReference>
<organism evidence="2 3">
    <name type="scientific">Viridothelium virens</name>
    <name type="common">Speckled blister lichen</name>
    <name type="synonym">Trypethelium virens</name>
    <dbReference type="NCBI Taxonomy" id="1048519"/>
    <lineage>
        <taxon>Eukaryota</taxon>
        <taxon>Fungi</taxon>
        <taxon>Dikarya</taxon>
        <taxon>Ascomycota</taxon>
        <taxon>Pezizomycotina</taxon>
        <taxon>Dothideomycetes</taxon>
        <taxon>Dothideomycetes incertae sedis</taxon>
        <taxon>Trypetheliales</taxon>
        <taxon>Trypetheliaceae</taxon>
        <taxon>Viridothelium</taxon>
    </lineage>
</organism>
<dbReference type="AlphaFoldDB" id="A0A6A6HNU9"/>
<keyword evidence="3" id="KW-1185">Reference proteome</keyword>
<feature type="compositionally biased region" description="Basic and acidic residues" evidence="1">
    <location>
        <begin position="35"/>
        <end position="48"/>
    </location>
</feature>
<sequence>MPLLRVLSRRPLHLSTLRCSPRPSRPFSSQTALLVKEDKPHDPEHLESVKQSQLKKQEKGEGHWHEELASSGESHVKADREKVDDHGEHMEELQKHTKGKAEKGEI</sequence>
<evidence type="ECO:0000256" key="1">
    <source>
        <dbReference type="SAM" id="MobiDB-lite"/>
    </source>
</evidence>
<dbReference type="OrthoDB" id="529205at2759"/>
<reference evidence="2" key="1">
    <citation type="journal article" date="2020" name="Stud. Mycol.">
        <title>101 Dothideomycetes genomes: a test case for predicting lifestyles and emergence of pathogens.</title>
        <authorList>
            <person name="Haridas S."/>
            <person name="Albert R."/>
            <person name="Binder M."/>
            <person name="Bloem J."/>
            <person name="Labutti K."/>
            <person name="Salamov A."/>
            <person name="Andreopoulos B."/>
            <person name="Baker S."/>
            <person name="Barry K."/>
            <person name="Bills G."/>
            <person name="Bluhm B."/>
            <person name="Cannon C."/>
            <person name="Castanera R."/>
            <person name="Culley D."/>
            <person name="Daum C."/>
            <person name="Ezra D."/>
            <person name="Gonzalez J."/>
            <person name="Henrissat B."/>
            <person name="Kuo A."/>
            <person name="Liang C."/>
            <person name="Lipzen A."/>
            <person name="Lutzoni F."/>
            <person name="Magnuson J."/>
            <person name="Mondo S."/>
            <person name="Nolan M."/>
            <person name="Ohm R."/>
            <person name="Pangilinan J."/>
            <person name="Park H.-J."/>
            <person name="Ramirez L."/>
            <person name="Alfaro M."/>
            <person name="Sun H."/>
            <person name="Tritt A."/>
            <person name="Yoshinaga Y."/>
            <person name="Zwiers L.-H."/>
            <person name="Turgeon B."/>
            <person name="Goodwin S."/>
            <person name="Spatafora J."/>
            <person name="Crous P."/>
            <person name="Grigoriev I."/>
        </authorList>
    </citation>
    <scope>NUCLEOTIDE SEQUENCE</scope>
    <source>
        <strain evidence="2">Tuck. ex Michener</strain>
    </source>
</reference>
<accession>A0A6A6HNU9</accession>
<feature type="compositionally biased region" description="Low complexity" evidence="1">
    <location>
        <begin position="18"/>
        <end position="29"/>
    </location>
</feature>
<feature type="region of interest" description="Disordered" evidence="1">
    <location>
        <begin position="17"/>
        <end position="106"/>
    </location>
</feature>
<feature type="compositionally biased region" description="Basic and acidic residues" evidence="1">
    <location>
        <begin position="55"/>
        <end position="106"/>
    </location>
</feature>
<evidence type="ECO:0000313" key="2">
    <source>
        <dbReference type="EMBL" id="KAF2239717.1"/>
    </source>
</evidence>
<name>A0A6A6HNU9_VIRVR</name>
<evidence type="ECO:0000313" key="3">
    <source>
        <dbReference type="Proteomes" id="UP000800092"/>
    </source>
</evidence>